<keyword evidence="4" id="KW-1185">Reference proteome</keyword>
<accession>A0A4P7BY43</accession>
<dbReference type="EMBL" id="CP038033">
    <property type="protein sequence ID" value="QBQ53316.1"/>
    <property type="molecule type" value="Genomic_DNA"/>
</dbReference>
<feature type="domain" description="DUF4340" evidence="2">
    <location>
        <begin position="67"/>
        <end position="234"/>
    </location>
</feature>
<dbReference type="Proteomes" id="UP000294325">
    <property type="component" value="Chromosome"/>
</dbReference>
<keyword evidence="1" id="KW-0472">Membrane</keyword>
<evidence type="ECO:0000256" key="1">
    <source>
        <dbReference type="SAM" id="Phobius"/>
    </source>
</evidence>
<dbReference type="AlphaFoldDB" id="A0A4P7BY43"/>
<reference evidence="3 4" key="1">
    <citation type="submission" date="2019-03" db="EMBL/GenBank/DDBJ databases">
        <title>The genome sequence of Nitrosococcus wardiae strain D1FHST reveals the archetypal metabolic capacity of ammonia-oxidizing Gammaproteobacteria.</title>
        <authorList>
            <person name="Wang L."/>
            <person name="Lim C.K."/>
            <person name="Hanson T.E."/>
            <person name="Dang H."/>
            <person name="Klotz M.G."/>
        </authorList>
    </citation>
    <scope>NUCLEOTIDE SEQUENCE [LARGE SCALE GENOMIC DNA]</scope>
    <source>
        <strain evidence="3 4">D1FHS</strain>
    </source>
</reference>
<sequence length="294" mass="32675">MNTRTLLNLVLVAIALLLGWVVFYKPGIPPEPPSSPLTPLDPEHIQAIHIAHKFREEIQLERKEGKWFITAPIQAPAKESMVETLLGIAQTPSLSRYPMQDLDLANLGLEPPEARLSLDDVAIAFGTIEPLNQRRYALREDTIHLIGNDAFQTVASSTASFVDPALLPGNHPITQIRLPQVTDYGGNPKVSPKGIITLRRNQDGWIAEGTNGEVTSEAIAKLVEAWQQHTAQQVKLKRDRATLTTIEIQREGAPPIYFDLQASLPRLILVRSDLGVQYHLPPPAWNTLFQLPQK</sequence>
<feature type="transmembrane region" description="Helical" evidence="1">
    <location>
        <begin position="6"/>
        <end position="24"/>
    </location>
</feature>
<proteinExistence type="predicted"/>
<name>A0A4P7BY43_9GAMM</name>
<protein>
    <submittedName>
        <fullName evidence="3">DUF4340 domain-containing protein</fullName>
    </submittedName>
</protein>
<dbReference type="InterPro" id="IPR025641">
    <property type="entry name" value="DUF4340"/>
</dbReference>
<evidence type="ECO:0000313" key="4">
    <source>
        <dbReference type="Proteomes" id="UP000294325"/>
    </source>
</evidence>
<gene>
    <name evidence="3" type="ORF">E3U44_01425</name>
</gene>
<keyword evidence="1" id="KW-0812">Transmembrane</keyword>
<keyword evidence="1" id="KW-1133">Transmembrane helix</keyword>
<organism evidence="3 4">
    <name type="scientific">Nitrosococcus wardiae</name>
    <dbReference type="NCBI Taxonomy" id="1814290"/>
    <lineage>
        <taxon>Bacteria</taxon>
        <taxon>Pseudomonadati</taxon>
        <taxon>Pseudomonadota</taxon>
        <taxon>Gammaproteobacteria</taxon>
        <taxon>Chromatiales</taxon>
        <taxon>Chromatiaceae</taxon>
        <taxon>Nitrosococcus</taxon>
    </lineage>
</organism>
<dbReference type="OrthoDB" id="7062720at2"/>
<evidence type="ECO:0000259" key="2">
    <source>
        <dbReference type="Pfam" id="PF14238"/>
    </source>
</evidence>
<dbReference type="KEGG" id="nwr:E3U44_01425"/>
<dbReference type="Pfam" id="PF14238">
    <property type="entry name" value="DUF4340"/>
    <property type="match status" value="1"/>
</dbReference>
<dbReference type="RefSeq" id="WP_134356331.1">
    <property type="nucleotide sequence ID" value="NZ_CP038033.1"/>
</dbReference>
<evidence type="ECO:0000313" key="3">
    <source>
        <dbReference type="EMBL" id="QBQ53316.1"/>
    </source>
</evidence>